<keyword evidence="14" id="KW-1185">Reference proteome</keyword>
<dbReference type="AlphaFoldDB" id="A0A8J6CBW9"/>
<dbReference type="Gene3D" id="1.10.10.1940">
    <property type="match status" value="1"/>
</dbReference>
<feature type="domain" description="ShKT" evidence="12">
    <location>
        <begin position="89"/>
        <end position="123"/>
    </location>
</feature>
<keyword evidence="5" id="KW-0479">Metal-binding</keyword>
<evidence type="ECO:0000313" key="14">
    <source>
        <dbReference type="Proteomes" id="UP000751190"/>
    </source>
</evidence>
<organism evidence="13 14">
    <name type="scientific">Diacronema lutheri</name>
    <name type="common">Unicellular marine alga</name>
    <name type="synonym">Monochrysis lutheri</name>
    <dbReference type="NCBI Taxonomy" id="2081491"/>
    <lineage>
        <taxon>Eukaryota</taxon>
        <taxon>Haptista</taxon>
        <taxon>Haptophyta</taxon>
        <taxon>Pavlovophyceae</taxon>
        <taxon>Pavlovales</taxon>
        <taxon>Pavlovaceae</taxon>
        <taxon>Diacronema</taxon>
    </lineage>
</organism>
<comment type="subcellular location">
    <subcellularLocation>
        <location evidence="3">Endomembrane system</location>
    </subcellularLocation>
    <subcellularLocation>
        <location evidence="2">Membrane</location>
        <topology evidence="2">Single-pass membrane protein</topology>
    </subcellularLocation>
</comment>
<dbReference type="SMART" id="SM00702">
    <property type="entry name" value="P4Hc"/>
    <property type="match status" value="1"/>
</dbReference>
<protein>
    <recommendedName>
        <fullName evidence="12">ShKT domain-containing protein</fullName>
    </recommendedName>
</protein>
<dbReference type="PANTHER" id="PTHR10869">
    <property type="entry name" value="PROLYL 4-HYDROXYLASE ALPHA SUBUNIT"/>
    <property type="match status" value="1"/>
</dbReference>
<dbReference type="Proteomes" id="UP000751190">
    <property type="component" value="Unassembled WGS sequence"/>
</dbReference>
<dbReference type="GO" id="GO:0005506">
    <property type="term" value="F:iron ion binding"/>
    <property type="evidence" value="ECO:0007669"/>
    <property type="project" value="InterPro"/>
</dbReference>
<dbReference type="InterPro" id="IPR044862">
    <property type="entry name" value="Pro_4_hyd_alph_FE2OG_OXY"/>
</dbReference>
<dbReference type="GO" id="GO:0004656">
    <property type="term" value="F:procollagen-proline 4-dioxygenase activity"/>
    <property type="evidence" value="ECO:0007669"/>
    <property type="project" value="TreeGrafter"/>
</dbReference>
<proteinExistence type="predicted"/>
<keyword evidence="4" id="KW-0812">Transmembrane</keyword>
<accession>A0A8J6CBW9</accession>
<dbReference type="GO" id="GO:0031418">
    <property type="term" value="F:L-ascorbic acid binding"/>
    <property type="evidence" value="ECO:0007669"/>
    <property type="project" value="InterPro"/>
</dbReference>
<dbReference type="InterPro" id="IPR045054">
    <property type="entry name" value="P4HA-like"/>
</dbReference>
<dbReference type="SMART" id="SM00254">
    <property type="entry name" value="ShKT"/>
    <property type="match status" value="2"/>
</dbReference>
<dbReference type="InterPro" id="IPR006620">
    <property type="entry name" value="Pro_4_hyd_alph"/>
</dbReference>
<evidence type="ECO:0000256" key="4">
    <source>
        <dbReference type="ARBA" id="ARBA00022692"/>
    </source>
</evidence>
<keyword evidence="7" id="KW-1133">Transmembrane helix</keyword>
<dbReference type="OrthoDB" id="10259408at2759"/>
<evidence type="ECO:0000256" key="8">
    <source>
        <dbReference type="ARBA" id="ARBA00023002"/>
    </source>
</evidence>
<evidence type="ECO:0000256" key="3">
    <source>
        <dbReference type="ARBA" id="ARBA00004308"/>
    </source>
</evidence>
<evidence type="ECO:0000256" key="10">
    <source>
        <dbReference type="ARBA" id="ARBA00023136"/>
    </source>
</evidence>
<dbReference type="EMBL" id="JAGTXO010000007">
    <property type="protein sequence ID" value="KAG8466974.1"/>
    <property type="molecule type" value="Genomic_DNA"/>
</dbReference>
<dbReference type="Gene3D" id="2.60.120.620">
    <property type="entry name" value="q2cbj1_9rhob like domain"/>
    <property type="match status" value="1"/>
</dbReference>
<evidence type="ECO:0000256" key="1">
    <source>
        <dbReference type="ARBA" id="ARBA00001961"/>
    </source>
</evidence>
<comment type="cofactor">
    <cofactor evidence="1">
        <name>L-ascorbate</name>
        <dbReference type="ChEBI" id="CHEBI:38290"/>
    </cofactor>
</comment>
<dbReference type="GO" id="GO:0005783">
    <property type="term" value="C:endoplasmic reticulum"/>
    <property type="evidence" value="ECO:0007669"/>
    <property type="project" value="TreeGrafter"/>
</dbReference>
<evidence type="ECO:0000256" key="9">
    <source>
        <dbReference type="ARBA" id="ARBA00023004"/>
    </source>
</evidence>
<sequence>MSKASPKPTRRSWSTGGVIGAVVVAVAISQAVPLPRLHSLVSALLGDLSLRGAPPSMPPPPRHPTLTSHASGGNATEDMVASKAYNTPCVDHSDHCAAWKQKGECIANSRFMMITCAHSCGTCASTARAPPLPPLPEAVASHANLLDAADAECKDEHADCASWAAAGECGKNAAYMTSSCPVSCRSCEAQRRACERVESSRAIRREPGGLDALFERALADFAAFSPRVLHREPWVVEFDDFVSEDEAAALIAVANDSLVRSLAGDQVSPVRTSNQFWCSTGECLRDEAVRRVTERVANVTGVPSRNMEYFQILRYEPGQFYRSHHDQNSAPWTPQGVRLLTFYIYLNDVQQGGGTSFTDLGIAVQPKRGKAVLWPSVLDAQLERIEPMTHHEALPPVSGTKYGANLWLHQYDFKTPSSNGCKWTSRNTFH</sequence>
<dbReference type="GO" id="GO:0016020">
    <property type="term" value="C:membrane"/>
    <property type="evidence" value="ECO:0007669"/>
    <property type="project" value="UniProtKB-SubCell"/>
</dbReference>
<evidence type="ECO:0000256" key="6">
    <source>
        <dbReference type="ARBA" id="ARBA00022964"/>
    </source>
</evidence>
<dbReference type="Pfam" id="PF01549">
    <property type="entry name" value="ShK"/>
    <property type="match status" value="2"/>
</dbReference>
<dbReference type="PANTHER" id="PTHR10869:SF233">
    <property type="entry name" value="FE2OG DIOXYGENASE DOMAIN-CONTAINING PROTEIN"/>
    <property type="match status" value="1"/>
</dbReference>
<evidence type="ECO:0000256" key="5">
    <source>
        <dbReference type="ARBA" id="ARBA00022723"/>
    </source>
</evidence>
<name>A0A8J6CBW9_DIALT</name>
<keyword evidence="10" id="KW-0472">Membrane</keyword>
<keyword evidence="8" id="KW-0560">Oxidoreductase</keyword>
<dbReference type="OMA" id="ECIANSR"/>
<evidence type="ECO:0000259" key="12">
    <source>
        <dbReference type="PROSITE" id="PS51670"/>
    </source>
</evidence>
<comment type="caution">
    <text evidence="13">The sequence shown here is derived from an EMBL/GenBank/DDBJ whole genome shotgun (WGS) entry which is preliminary data.</text>
</comment>
<feature type="region of interest" description="Disordered" evidence="11">
    <location>
        <begin position="52"/>
        <end position="72"/>
    </location>
</feature>
<evidence type="ECO:0000256" key="11">
    <source>
        <dbReference type="SAM" id="MobiDB-lite"/>
    </source>
</evidence>
<keyword evidence="9" id="KW-0408">Iron</keyword>
<gene>
    <name evidence="13" type="ORF">KFE25_008353</name>
</gene>
<keyword evidence="6" id="KW-0223">Dioxygenase</keyword>
<evidence type="ECO:0000256" key="7">
    <source>
        <dbReference type="ARBA" id="ARBA00022989"/>
    </source>
</evidence>
<dbReference type="InterPro" id="IPR003582">
    <property type="entry name" value="ShKT_dom"/>
</dbReference>
<evidence type="ECO:0000313" key="13">
    <source>
        <dbReference type="EMBL" id="KAG8466974.1"/>
    </source>
</evidence>
<reference evidence="13" key="1">
    <citation type="submission" date="2021-05" db="EMBL/GenBank/DDBJ databases">
        <title>The genome of the haptophyte Pavlova lutheri (Diacronema luteri, Pavlovales) - a model for lipid biosynthesis in eukaryotic algae.</title>
        <authorList>
            <person name="Hulatt C.J."/>
            <person name="Posewitz M.C."/>
        </authorList>
    </citation>
    <scope>NUCLEOTIDE SEQUENCE</scope>
    <source>
        <strain evidence="13">NIVA-4/92</strain>
    </source>
</reference>
<feature type="domain" description="ShKT" evidence="12">
    <location>
        <begin position="153"/>
        <end position="187"/>
    </location>
</feature>
<dbReference type="Pfam" id="PF13640">
    <property type="entry name" value="2OG-FeII_Oxy_3"/>
    <property type="match status" value="1"/>
</dbReference>
<dbReference type="PROSITE" id="PS51670">
    <property type="entry name" value="SHKT"/>
    <property type="match status" value="2"/>
</dbReference>
<evidence type="ECO:0000256" key="2">
    <source>
        <dbReference type="ARBA" id="ARBA00004167"/>
    </source>
</evidence>